<comment type="caution">
    <text evidence="3">The sequence shown here is derived from an EMBL/GenBank/DDBJ whole genome shotgun (WGS) entry which is preliminary data.</text>
</comment>
<name>A0AAN8FE81_TRICO</name>
<keyword evidence="2" id="KW-0812">Transmembrane</keyword>
<reference evidence="3 4" key="1">
    <citation type="submission" date="2019-10" db="EMBL/GenBank/DDBJ databases">
        <title>Assembly and Annotation for the nematode Trichostrongylus colubriformis.</title>
        <authorList>
            <person name="Martin J."/>
        </authorList>
    </citation>
    <scope>NUCLEOTIDE SEQUENCE [LARGE SCALE GENOMIC DNA]</scope>
    <source>
        <strain evidence="3">G859</strain>
        <tissue evidence="3">Whole worm</tissue>
    </source>
</reference>
<organism evidence="3 4">
    <name type="scientific">Trichostrongylus colubriformis</name>
    <name type="common">Black scour worm</name>
    <dbReference type="NCBI Taxonomy" id="6319"/>
    <lineage>
        <taxon>Eukaryota</taxon>
        <taxon>Metazoa</taxon>
        <taxon>Ecdysozoa</taxon>
        <taxon>Nematoda</taxon>
        <taxon>Chromadorea</taxon>
        <taxon>Rhabditida</taxon>
        <taxon>Rhabditina</taxon>
        <taxon>Rhabditomorpha</taxon>
        <taxon>Strongyloidea</taxon>
        <taxon>Trichostrongylidae</taxon>
        <taxon>Trichostrongylus</taxon>
    </lineage>
</organism>
<feature type="non-terminal residue" evidence="3">
    <location>
        <position position="320"/>
    </location>
</feature>
<dbReference type="EMBL" id="WIXE01011060">
    <property type="protein sequence ID" value="KAK5977077.1"/>
    <property type="molecule type" value="Genomic_DNA"/>
</dbReference>
<feature type="transmembrane region" description="Helical" evidence="2">
    <location>
        <begin position="141"/>
        <end position="167"/>
    </location>
</feature>
<evidence type="ECO:0000256" key="1">
    <source>
        <dbReference type="SAM" id="MobiDB-lite"/>
    </source>
</evidence>
<evidence type="ECO:0000313" key="3">
    <source>
        <dbReference type="EMBL" id="KAK5977077.1"/>
    </source>
</evidence>
<dbReference type="AlphaFoldDB" id="A0AAN8FE81"/>
<feature type="transmembrane region" description="Helical" evidence="2">
    <location>
        <begin position="100"/>
        <end position="129"/>
    </location>
</feature>
<protein>
    <submittedName>
        <fullName evidence="3">Uncharacterized protein</fullName>
    </submittedName>
</protein>
<sequence length="320" mass="36245">MASDATANITSQSWSHLDCPNPSTTPLPRIEYKPILASFLRLCGSLVKLTVHLSDEESIEARDFTLYFKSWCVFSQVLIKSIIEKSTTGKTVFELLKHNIVIFLIFLIGILIGIIVLIGCVVMCLCRWFSGNREKPKSSHIWCAWIMFMLCGAMSIVCIVLVGSGAISITIGLDELPDRAKKSAANVESYVNQLEEQFKCQFEHEINNISDYIEMAAKDIRQDADKLEIALRDFERIQGNLQKDDLEQKLIRLIHTKNVDSTKVTDLFKKAVTAFGSQRQAIKTTFHEMVNDTFSLVSLDIKFSAQVTYIHLSWVYCRMG</sequence>
<keyword evidence="2" id="KW-0472">Membrane</keyword>
<proteinExistence type="predicted"/>
<evidence type="ECO:0000256" key="2">
    <source>
        <dbReference type="SAM" id="Phobius"/>
    </source>
</evidence>
<accession>A0AAN8FE81</accession>
<gene>
    <name evidence="3" type="ORF">GCK32_009445</name>
</gene>
<feature type="region of interest" description="Disordered" evidence="1">
    <location>
        <begin position="1"/>
        <end position="20"/>
    </location>
</feature>
<dbReference type="Proteomes" id="UP001331761">
    <property type="component" value="Unassembled WGS sequence"/>
</dbReference>
<keyword evidence="2" id="KW-1133">Transmembrane helix</keyword>
<keyword evidence="4" id="KW-1185">Reference proteome</keyword>
<evidence type="ECO:0000313" key="4">
    <source>
        <dbReference type="Proteomes" id="UP001331761"/>
    </source>
</evidence>